<evidence type="ECO:0000313" key="1">
    <source>
        <dbReference type="EMBL" id="MUN53828.1"/>
    </source>
</evidence>
<sequence length="261" mass="28261">MTAEDLTALAEHLETTRITGEVATAREVNLAHITGFLDGNEHLEFGVDLTREWSWDEVFDLMVTRCGIVADRSHVEGQDTIGTDLCLRALNRYRERFRQAVEAGDAILFATGHPAGLFPIYQHMADAARQGGASVIGIEEGMAFDGGDIRQINDVVMFQQYGSLAHTHFPHPMRLVLEQLSARGSRPDVVVADHGWAGAAASAGIPTIGIADCNDPGLFVSEAQGALEVCVPMDDNVVPHHYSKVTNYIVDGLLPSKDVGL</sequence>
<proteinExistence type="predicted"/>
<accession>A0A7K1LFC5</accession>
<name>A0A7K1LFC5_9MICC</name>
<evidence type="ECO:0000313" key="2">
    <source>
        <dbReference type="Proteomes" id="UP000462152"/>
    </source>
</evidence>
<dbReference type="EMBL" id="WOGT01000001">
    <property type="protein sequence ID" value="MUN53828.1"/>
    <property type="molecule type" value="Genomic_DNA"/>
</dbReference>
<protein>
    <submittedName>
        <fullName evidence="1">Taurine ABC transporter ATPase</fullName>
    </submittedName>
</protein>
<dbReference type="Gene3D" id="3.40.50.2000">
    <property type="entry name" value="Glycogen Phosphorylase B"/>
    <property type="match status" value="1"/>
</dbReference>
<organism evidence="1 2">
    <name type="scientific">Rothia koreensis</name>
    <dbReference type="NCBI Taxonomy" id="592378"/>
    <lineage>
        <taxon>Bacteria</taxon>
        <taxon>Bacillati</taxon>
        <taxon>Actinomycetota</taxon>
        <taxon>Actinomycetes</taxon>
        <taxon>Micrococcales</taxon>
        <taxon>Micrococcaceae</taxon>
        <taxon>Rothia</taxon>
    </lineage>
</organism>
<dbReference type="InterPro" id="IPR031423">
    <property type="entry name" value="Phosphatase_SCO2771"/>
</dbReference>
<dbReference type="Proteomes" id="UP000462152">
    <property type="component" value="Unassembled WGS sequence"/>
</dbReference>
<dbReference type="RefSeq" id="WP_129313938.1">
    <property type="nucleotide sequence ID" value="NZ_NOIQ01000001.1"/>
</dbReference>
<dbReference type="OrthoDB" id="3511799at2"/>
<reference evidence="1 2" key="1">
    <citation type="submission" date="2019-12" db="EMBL/GenBank/DDBJ databases">
        <authorList>
            <person name="Li J."/>
            <person name="Shi Y."/>
            <person name="Xu G."/>
            <person name="Xiao D."/>
            <person name="Ran X."/>
        </authorList>
    </citation>
    <scope>NUCLEOTIDE SEQUENCE [LARGE SCALE GENOMIC DNA]</scope>
    <source>
        <strain evidence="1 2">JCM 15915</strain>
    </source>
</reference>
<gene>
    <name evidence="1" type="ORF">GMA10_01060</name>
</gene>
<keyword evidence="2" id="KW-1185">Reference proteome</keyword>
<comment type="caution">
    <text evidence="1">The sequence shown here is derived from an EMBL/GenBank/DDBJ whole genome shotgun (WGS) entry which is preliminary data.</text>
</comment>
<dbReference type="Pfam" id="PF15698">
    <property type="entry name" value="Phosphatase"/>
    <property type="match status" value="1"/>
</dbReference>
<dbReference type="AlphaFoldDB" id="A0A7K1LFC5"/>